<dbReference type="GO" id="GO:0005576">
    <property type="term" value="C:extracellular region"/>
    <property type="evidence" value="ECO:0007669"/>
    <property type="project" value="UniProtKB-UniRule"/>
</dbReference>
<keyword evidence="6" id="KW-0832">Ubl conjugation</keyword>
<dbReference type="Pfam" id="PF20178">
    <property type="entry name" value="ToxA_N"/>
    <property type="match status" value="1"/>
</dbReference>
<accession>A0A5N7JX80</accession>
<keyword evidence="3" id="KW-0433">Leucine-rich repeat</keyword>
<dbReference type="PROSITE" id="PS52053">
    <property type="entry name" value="NEL"/>
    <property type="match status" value="1"/>
</dbReference>
<dbReference type="InterPro" id="IPR050216">
    <property type="entry name" value="LRR_domain-containing"/>
</dbReference>
<dbReference type="InterPro" id="IPR029487">
    <property type="entry name" value="NEL_dom"/>
</dbReference>
<dbReference type="InterPro" id="IPR003591">
    <property type="entry name" value="Leu-rich_rpt_typical-subtyp"/>
</dbReference>
<dbReference type="PANTHER" id="PTHR48051">
    <property type="match status" value="1"/>
</dbReference>
<dbReference type="GO" id="GO:0016567">
    <property type="term" value="P:protein ubiquitination"/>
    <property type="evidence" value="ECO:0007669"/>
    <property type="project" value="InterPro"/>
</dbReference>
<dbReference type="InterPro" id="IPR001611">
    <property type="entry name" value="Leu-rich_rpt"/>
</dbReference>
<evidence type="ECO:0000256" key="3">
    <source>
        <dbReference type="ARBA" id="ARBA00022614"/>
    </source>
</evidence>
<dbReference type="SUPFAM" id="SSF52058">
    <property type="entry name" value="L domain-like"/>
    <property type="match status" value="1"/>
</dbReference>
<dbReference type="Gene3D" id="3.80.10.10">
    <property type="entry name" value="Ribonuclease Inhibitor"/>
    <property type="match status" value="1"/>
</dbReference>
<feature type="active site" description="Glycyl thioester intermediate" evidence="6">
    <location>
        <position position="1449"/>
    </location>
</feature>
<feature type="domain" description="NEL" evidence="7">
    <location>
        <begin position="1353"/>
        <end position="1678"/>
    </location>
</feature>
<reference evidence="8 9" key="1">
    <citation type="submission" date="2019-09" db="EMBL/GenBank/DDBJ databases">
        <title>The draft genomes of Allium pathogen Pseudomonas sp.</title>
        <authorList>
            <person name="Fujikawa T."/>
            <person name="Sawada H."/>
        </authorList>
    </citation>
    <scope>NUCLEOTIDE SEQUENCE [LARGE SCALE GENOMIC DNA]</scope>
    <source>
        <strain evidence="8 9">MAFF 730085</strain>
    </source>
</reference>
<dbReference type="EC" id="2.3.2.27" evidence="2"/>
<dbReference type="RefSeq" id="WP_152750636.1">
    <property type="nucleotide sequence ID" value="NZ_VUBA01000123.1"/>
</dbReference>
<keyword evidence="6" id="KW-0964">Secreted</keyword>
<dbReference type="GO" id="GO:0061630">
    <property type="term" value="F:ubiquitin protein ligase activity"/>
    <property type="evidence" value="ECO:0007669"/>
    <property type="project" value="UniProtKB-EC"/>
</dbReference>
<evidence type="ECO:0000256" key="4">
    <source>
        <dbReference type="ARBA" id="ARBA00022737"/>
    </source>
</evidence>
<sequence>MSTRALPSTVPVAENVGIHYPFIKQKIPTWLSETALPRITALTSRQHAQPIADAAAHSPMQRSALAQSIGAHWAAQNTIDQKLAHLNDIAAFAEPLLKNALMEYGDIDVRQTFIRLYTSTGTIMPGLKSRTLSLLNAALHNFAASETFKDFAFLSAADARGQQALLTFTHKATGQALTATDFKSLCRALDIGARYQQQVRTALGFGKAAVSDALRLQLITQHKAALNSAAHMALANKQIAPDAYALVQALLRGESRLQLDGRDMQFHTLDLLETRLTGVLVIGPRDLTPFGIERVLVYIPEDPQHPLKEYLTFSAFGNEFAQRLRGQPALADTFPASYPQFISQFIAHEQRGSFFAVLKQRLYEWQRDPKPAVEGPVWTEEAIGRPNLQWQLQAVQDDTQNRSGSEMCDDIWQYVYRVNLNKVINDANEVAVSTAYADRMARNAWWDNLEKIASDIFNLALLVITPFVPFLGELMLAYTAYQLANDVFEGILDWAQGQRIEATEHLLSAVQNVVQGLIFERGGKILEVARVKLSPFVEGLKPVLLANDETRLWNPDPTPYQHKNVRLPADIIPDEAGRHAYNGNQIVRVDDQHYLVRQDPITDDHHLIHPVRPDAYRPLARLNGSGACVLESEAPRGWSDAQLLRRLGPQTQGLSDSELEQIRVISGVGHDAVRHMYVNNQPAPPLLTDTLKRFVSAKNLKASIASILGGRELDPSAYWFEQMVSELKGWPKNKALHVYARSDYTGAVHQYGNPAAEGSDVLTMNTAEVMAGKLPEKVVAFLDQAQIDTLLGDALPADQQPQALRELLASYVERQTESFIQNISWPQEVSTDPDVQLLRTQYPELPLSIARQLLRHTRKRHLKVMQEEQRLPLDTKNQLHELDFEVTSTRLFEQMEYSQPLSSKAESLILNTLLLHSDAMAGLRIEVREGSISEAIRCATGASDAPVVRVLVRDQKGRYRVFDLSGKKLHGPSDFYSATQRCLISPTQFTEGESLRRWVVEKTVEPATRRQVLADAPFAKEANRETLTLLKGGNTSRLRAAPTPETAIESVQRRIKTVLPNMSGEGVRRFAQASSTPEGSQVLKAIEAEGKAVHEALLGYMRRSTRWPKGSRGAIVARQARKSYADKLQEAWRQGYTREHDPFSPLHGEEVVLDLSELPKPDSLPTLPDLKHVTRLYMGDCEFSSDRASFLGHFPNLNTLSLEGNLLETLPAPIAHMRSLEELNLRNNRIMLDPQAIRQLRTLSRLRRLNLADNPLGAAPDISLMPELNILQLGNTRIKEWPAGLFAQPRNESFIMELHGNPITTLPEAVKGSDQALVIALTRLDRNHLSAEDQALFESHRESAGLDPHRTYEPMGNSEFWVEGMDDESADAYRTGWDDLEYQPGSQGFFEVIKALEPPEFFQDPADESLYERNIPHLRSQVRKLLLTTLKDAELRERLFKMSSFPGLCPDAGRQIFNEMGIEVEATRARLFSKTPAEQETKLRKLAKGAARLKMLNSVARADIAYRLKPVEEGGLGLRFSSQMVDGQPGTVDEVEVYLAYQTRLARRLDLPWISEQMLYRDTADVQENAINQAHAAVLALSEGDGLVDQMLLEPYWEQFLVKQYTAEYDYNRNEINQQFERLDQLHEEMQTYAQSPPPDEAQKAQKLESLTTLASQLNLLPEQVTTGQPLSDALYSQVLNDLGNQRKQWLREKTHESLSALDAE</sequence>
<protein>
    <recommendedName>
        <fullName evidence="2">RING-type E3 ubiquitin transferase</fullName>
        <ecNumber evidence="2">2.3.2.27</ecNumber>
    </recommendedName>
</protein>
<evidence type="ECO:0000313" key="8">
    <source>
        <dbReference type="EMBL" id="MPQ85999.1"/>
    </source>
</evidence>
<evidence type="ECO:0000256" key="2">
    <source>
        <dbReference type="ARBA" id="ARBA00012483"/>
    </source>
</evidence>
<comment type="caution">
    <text evidence="8">The sequence shown here is derived from an EMBL/GenBank/DDBJ whole genome shotgun (WGS) entry which is preliminary data.</text>
</comment>
<keyword evidence="6" id="KW-1035">Host cytoplasm</keyword>
<keyword evidence="5" id="KW-0843">Virulence</keyword>
<dbReference type="Gene3D" id="1.20.58.360">
    <property type="entry name" value="Shigella T3SS effector IpaH defines"/>
    <property type="match status" value="1"/>
</dbReference>
<gene>
    <name evidence="8" type="ORF">F0170_19575</name>
</gene>
<evidence type="ECO:0000256" key="6">
    <source>
        <dbReference type="PROSITE-ProRule" id="PRU01398"/>
    </source>
</evidence>
<dbReference type="Pfam" id="PF14496">
    <property type="entry name" value="NEL"/>
    <property type="match status" value="1"/>
</dbReference>
<evidence type="ECO:0000259" key="7">
    <source>
        <dbReference type="PROSITE" id="PS52053"/>
    </source>
</evidence>
<name>A0A5N7JX80_9PSED</name>
<keyword evidence="4" id="KW-0677">Repeat</keyword>
<dbReference type="InterPro" id="IPR046673">
    <property type="entry name" value="ToxA_N"/>
</dbReference>
<evidence type="ECO:0000256" key="1">
    <source>
        <dbReference type="ARBA" id="ARBA00000900"/>
    </source>
</evidence>
<dbReference type="SMART" id="SM00369">
    <property type="entry name" value="LRR_TYP"/>
    <property type="match status" value="3"/>
</dbReference>
<comment type="catalytic activity">
    <reaction evidence="1">
        <text>S-ubiquitinyl-[E2 ubiquitin-conjugating enzyme]-L-cysteine + [acceptor protein]-L-lysine = [E2 ubiquitin-conjugating enzyme]-L-cysteine + N(6)-ubiquitinyl-[acceptor protein]-L-lysine.</text>
        <dbReference type="EC" id="2.3.2.27"/>
    </reaction>
</comment>
<keyword evidence="6" id="KW-0808">Transferase</keyword>
<dbReference type="InterPro" id="IPR032675">
    <property type="entry name" value="LRR_dom_sf"/>
</dbReference>
<comment type="similarity">
    <text evidence="6">Belongs to the LRR-containing bacterial E3 ligase family.</text>
</comment>
<keyword evidence="6" id="KW-0833">Ubl conjugation pathway</keyword>
<evidence type="ECO:0000256" key="5">
    <source>
        <dbReference type="ARBA" id="ARBA00023026"/>
    </source>
</evidence>
<dbReference type="GO" id="GO:0005737">
    <property type="term" value="C:cytoplasm"/>
    <property type="evidence" value="ECO:0007669"/>
    <property type="project" value="TreeGrafter"/>
</dbReference>
<organism evidence="8 9">
    <name type="scientific">Pseudomonas kitaguniensis</name>
    <dbReference type="NCBI Taxonomy" id="2607908"/>
    <lineage>
        <taxon>Bacteria</taxon>
        <taxon>Pseudomonadati</taxon>
        <taxon>Pseudomonadota</taxon>
        <taxon>Gammaproteobacteria</taxon>
        <taxon>Pseudomonadales</taxon>
        <taxon>Pseudomonadaceae</taxon>
        <taxon>Pseudomonas</taxon>
    </lineage>
</organism>
<evidence type="ECO:0000313" key="9">
    <source>
        <dbReference type="Proteomes" id="UP000325438"/>
    </source>
</evidence>
<dbReference type="PANTHER" id="PTHR48051:SF54">
    <property type="entry name" value="LEUCINE-RICH REPEAT-CONTAINING PROTEIN"/>
    <property type="match status" value="1"/>
</dbReference>
<dbReference type="Proteomes" id="UP000325438">
    <property type="component" value="Unassembled WGS sequence"/>
</dbReference>
<dbReference type="EMBL" id="VUBA01000123">
    <property type="protein sequence ID" value="MPQ85999.1"/>
    <property type="molecule type" value="Genomic_DNA"/>
</dbReference>
<comment type="PTM">
    <text evidence="6">Ubiquitinated in the presence of host E1 ubiquitin-activating enzyme, E2 ubiquitin-conjugating enzyme and ubiquitin.</text>
</comment>
<proteinExistence type="inferred from homology"/>
<dbReference type="Pfam" id="PF13855">
    <property type="entry name" value="LRR_8"/>
    <property type="match status" value="1"/>
</dbReference>